<comment type="similarity">
    <text evidence="1">Belongs to the LytR/CpsA/Psr (LCP) family.</text>
</comment>
<dbReference type="NCBIfam" id="TIGR00350">
    <property type="entry name" value="lytR_cpsA_psr"/>
    <property type="match status" value="1"/>
</dbReference>
<evidence type="ECO:0000256" key="1">
    <source>
        <dbReference type="ARBA" id="ARBA00006068"/>
    </source>
</evidence>
<proteinExistence type="inferred from homology"/>
<reference evidence="4 5" key="1">
    <citation type="journal article" date="2020" name="Biotechnol. Biofuels">
        <title>New insights from the biogas microbiome by comprehensive genome-resolved metagenomics of nearly 1600 species originating from multiple anaerobic digesters.</title>
        <authorList>
            <person name="Campanaro S."/>
            <person name="Treu L."/>
            <person name="Rodriguez-R L.M."/>
            <person name="Kovalovszki A."/>
            <person name="Ziels R.M."/>
            <person name="Maus I."/>
            <person name="Zhu X."/>
            <person name="Kougias P.G."/>
            <person name="Basile A."/>
            <person name="Luo G."/>
            <person name="Schluter A."/>
            <person name="Konstantinidis K.T."/>
            <person name="Angelidaki I."/>
        </authorList>
    </citation>
    <scope>NUCLEOTIDE SEQUENCE [LARGE SCALE GENOMIC DNA]</scope>
    <source>
        <strain evidence="4">AS23ysBPME_34</strain>
    </source>
</reference>
<evidence type="ECO:0000256" key="2">
    <source>
        <dbReference type="SAM" id="Phobius"/>
    </source>
</evidence>
<sequence length="345" mass="38914">MKIDNQNGSRIVKRQVKRKRRNKKIIMFLVLPILILLTVIIVYGFSVLNKAQEVVNSSYESDGRDSGSELRDDIVDPKVDNVSILFIGVDHGGVRNTSVNGLSDALILATFNKNQNSVKLLSIPRDSYVYVPELDTYTKINHAHAYGGAKSSIETIENLLEVPIDYYVRINFDAFIDIIDTLNGVIVDVPYEVKELDSNDNAGAIHLLPGKQLLNGEEALAFARTRRKDNDLERGKRQQQLIKAMIDRAVSINTLFNIDALLTAVCDNMSTNMKPNDIISFTNYGLSSNLDIETLNLTGSDLWTPTYYFELNEEHLEENKRILKEHLGLISPTPDYLDEDTDSEY</sequence>
<evidence type="ECO:0000313" key="4">
    <source>
        <dbReference type="EMBL" id="NLJ18272.1"/>
    </source>
</evidence>
<accession>A0A7X8C3F0</accession>
<comment type="caution">
    <text evidence="4">The sequence shown here is derived from an EMBL/GenBank/DDBJ whole genome shotgun (WGS) entry which is preliminary data.</text>
</comment>
<protein>
    <submittedName>
        <fullName evidence="4">LCP family protein</fullName>
    </submittedName>
</protein>
<dbReference type="Pfam" id="PF03816">
    <property type="entry name" value="LytR_cpsA_psr"/>
    <property type="match status" value="1"/>
</dbReference>
<dbReference type="InterPro" id="IPR050922">
    <property type="entry name" value="LytR/CpsA/Psr_CW_biosynth"/>
</dbReference>
<dbReference type="PANTHER" id="PTHR33392">
    <property type="entry name" value="POLYISOPRENYL-TEICHOIC ACID--PEPTIDOGLYCAN TEICHOIC ACID TRANSFERASE TAGU"/>
    <property type="match status" value="1"/>
</dbReference>
<keyword evidence="2" id="KW-1133">Transmembrane helix</keyword>
<dbReference type="RefSeq" id="WP_276647852.1">
    <property type="nucleotide sequence ID" value="NZ_JAAYSM010000167.1"/>
</dbReference>
<name>A0A7X8C3F0_9LACT</name>
<dbReference type="AlphaFoldDB" id="A0A7X8C3F0"/>
<keyword evidence="2" id="KW-0812">Transmembrane</keyword>
<evidence type="ECO:0000313" key="5">
    <source>
        <dbReference type="Proteomes" id="UP000541058"/>
    </source>
</evidence>
<organism evidence="4 5">
    <name type="scientific">Globicatella sulfidifaciens</name>
    <dbReference type="NCBI Taxonomy" id="136093"/>
    <lineage>
        <taxon>Bacteria</taxon>
        <taxon>Bacillati</taxon>
        <taxon>Bacillota</taxon>
        <taxon>Bacilli</taxon>
        <taxon>Lactobacillales</taxon>
        <taxon>Aerococcaceae</taxon>
        <taxon>Globicatella</taxon>
    </lineage>
</organism>
<dbReference type="PANTHER" id="PTHR33392:SF3">
    <property type="entry name" value="POLYISOPRENYL-TEICHOIC ACID--PEPTIDOGLYCAN TEICHOIC ACID TRANSFERASE TAGT"/>
    <property type="match status" value="1"/>
</dbReference>
<gene>
    <name evidence="4" type="ORF">GX355_05365</name>
</gene>
<keyword evidence="2" id="KW-0472">Membrane</keyword>
<feature type="domain" description="Cell envelope-related transcriptional attenuator" evidence="3">
    <location>
        <begin position="103"/>
        <end position="249"/>
    </location>
</feature>
<dbReference type="Proteomes" id="UP000541058">
    <property type="component" value="Unassembled WGS sequence"/>
</dbReference>
<evidence type="ECO:0000259" key="3">
    <source>
        <dbReference type="Pfam" id="PF03816"/>
    </source>
</evidence>
<dbReference type="Gene3D" id="3.40.630.190">
    <property type="entry name" value="LCP protein"/>
    <property type="match status" value="1"/>
</dbReference>
<dbReference type="EMBL" id="JAAYSM010000167">
    <property type="protein sequence ID" value="NLJ18272.1"/>
    <property type="molecule type" value="Genomic_DNA"/>
</dbReference>
<feature type="transmembrane region" description="Helical" evidence="2">
    <location>
        <begin position="25"/>
        <end position="48"/>
    </location>
</feature>
<dbReference type="InterPro" id="IPR004474">
    <property type="entry name" value="LytR_CpsA_psr"/>
</dbReference>